<keyword evidence="1" id="KW-1133">Transmembrane helix</keyword>
<organism evidence="2 3">
    <name type="scientific">Mucilaginibacter segetis</name>
    <dbReference type="NCBI Taxonomy" id="2793071"/>
    <lineage>
        <taxon>Bacteria</taxon>
        <taxon>Pseudomonadati</taxon>
        <taxon>Bacteroidota</taxon>
        <taxon>Sphingobacteriia</taxon>
        <taxon>Sphingobacteriales</taxon>
        <taxon>Sphingobacteriaceae</taxon>
        <taxon>Mucilaginibacter</taxon>
    </lineage>
</organism>
<reference evidence="2" key="1">
    <citation type="submission" date="2020-12" db="EMBL/GenBank/DDBJ databases">
        <title>Bacterial novel species Mucilaginibacter sp. SD-g isolated from soil.</title>
        <authorList>
            <person name="Jung H.-Y."/>
        </authorList>
    </citation>
    <scope>NUCLEOTIDE SEQUENCE</scope>
    <source>
        <strain evidence="2">SD-g</strain>
    </source>
</reference>
<keyword evidence="3" id="KW-1185">Reference proteome</keyword>
<accession>A0A934PR11</accession>
<gene>
    <name evidence="2" type="ORF">I5M19_04425</name>
</gene>
<evidence type="ECO:0000256" key="1">
    <source>
        <dbReference type="SAM" id="Phobius"/>
    </source>
</evidence>
<feature type="transmembrane region" description="Helical" evidence="1">
    <location>
        <begin position="12"/>
        <end position="30"/>
    </location>
</feature>
<proteinExistence type="predicted"/>
<dbReference type="RefSeq" id="WP_200064452.1">
    <property type="nucleotide sequence ID" value="NZ_JAEHFW010000001.1"/>
</dbReference>
<name>A0A934PR11_9SPHI</name>
<keyword evidence="1" id="KW-0812">Transmembrane</keyword>
<dbReference type="Proteomes" id="UP000613193">
    <property type="component" value="Unassembled WGS sequence"/>
</dbReference>
<protein>
    <submittedName>
        <fullName evidence="2">Uncharacterized protein</fullName>
    </submittedName>
</protein>
<dbReference type="AlphaFoldDB" id="A0A934PR11"/>
<keyword evidence="1" id="KW-0472">Membrane</keyword>
<comment type="caution">
    <text evidence="2">The sequence shown here is derived from an EMBL/GenBank/DDBJ whole genome shotgun (WGS) entry which is preliminary data.</text>
</comment>
<dbReference type="EMBL" id="JAEHFW010000001">
    <property type="protein sequence ID" value="MBK0378539.1"/>
    <property type="molecule type" value="Genomic_DNA"/>
</dbReference>
<evidence type="ECO:0000313" key="3">
    <source>
        <dbReference type="Proteomes" id="UP000613193"/>
    </source>
</evidence>
<sequence>MLSSISWQHYFAAVMTALLLYYLYIALRYYRAEVLKFLKRNGQTVAFPLNEARPVPNIMGKAMPDKGVSLAGNDEILVMEATPDEYDPASAAQKTAGHPEIVPDPSRELVSEADSLITAFENEGDKQEFISLLKILIGSYKRFRDEIDFPETLAGVLRIAQNKLSFPVSAADLQGVWE</sequence>
<evidence type="ECO:0000313" key="2">
    <source>
        <dbReference type="EMBL" id="MBK0378539.1"/>
    </source>
</evidence>